<evidence type="ECO:0000313" key="2">
    <source>
        <dbReference type="EMBL" id="KAB2620455.1"/>
    </source>
</evidence>
<accession>A0A5N5GXV6</accession>
<dbReference type="EMBL" id="SMOL01000331">
    <property type="protein sequence ID" value="KAB2620455.1"/>
    <property type="molecule type" value="Genomic_DNA"/>
</dbReference>
<reference evidence="2 3" key="1">
    <citation type="submission" date="2019-09" db="EMBL/GenBank/DDBJ databases">
        <authorList>
            <person name="Ou C."/>
        </authorList>
    </citation>
    <scope>NUCLEOTIDE SEQUENCE [LARGE SCALE GENOMIC DNA]</scope>
    <source>
        <strain evidence="2">S2</strain>
        <tissue evidence="2">Leaf</tissue>
    </source>
</reference>
<comment type="caution">
    <text evidence="2">The sequence shown here is derived from an EMBL/GenBank/DDBJ whole genome shotgun (WGS) entry which is preliminary data.</text>
</comment>
<keyword evidence="2" id="KW-0347">Helicase</keyword>
<keyword evidence="3" id="KW-1185">Reference proteome</keyword>
<protein>
    <submittedName>
        <fullName evidence="2">RNA helicase SDE3</fullName>
    </submittedName>
</protein>
<sequence length="138" mass="15484">MQYLRFLLIPQLSTSSSNPPLASSSEPPSTSASKPCPSSSTGLPICSANHRPMFKPVLSWASSDVLDQKGKKSFVRVEKDSLPIFAIPNDMKDLIKNGIMPKVLNQPLTPTTYKDYFTTFLYVEEFYYKVFFVMPFSS</sequence>
<dbReference type="Proteomes" id="UP000327157">
    <property type="component" value="Unassembled WGS sequence"/>
</dbReference>
<reference evidence="2 3" key="2">
    <citation type="submission" date="2019-11" db="EMBL/GenBank/DDBJ databases">
        <title>A de novo genome assembly of a pear dwarfing rootstock.</title>
        <authorList>
            <person name="Wang F."/>
            <person name="Wang J."/>
            <person name="Li S."/>
            <person name="Zhang Y."/>
            <person name="Fang M."/>
            <person name="Ma L."/>
            <person name="Zhao Y."/>
            <person name="Jiang S."/>
        </authorList>
    </citation>
    <scope>NUCLEOTIDE SEQUENCE [LARGE SCALE GENOMIC DNA]</scope>
    <source>
        <strain evidence="2">S2</strain>
        <tissue evidence="2">Leaf</tissue>
    </source>
</reference>
<gene>
    <name evidence="2" type="ORF">D8674_037483</name>
</gene>
<keyword evidence="2" id="KW-0547">Nucleotide-binding</keyword>
<dbReference type="GO" id="GO:0004386">
    <property type="term" value="F:helicase activity"/>
    <property type="evidence" value="ECO:0007669"/>
    <property type="project" value="UniProtKB-KW"/>
</dbReference>
<proteinExistence type="predicted"/>
<name>A0A5N5GXV6_9ROSA</name>
<keyword evidence="2" id="KW-0378">Hydrolase</keyword>
<keyword evidence="2" id="KW-0067">ATP-binding</keyword>
<evidence type="ECO:0000313" key="3">
    <source>
        <dbReference type="Proteomes" id="UP000327157"/>
    </source>
</evidence>
<feature type="region of interest" description="Disordered" evidence="1">
    <location>
        <begin position="15"/>
        <end position="40"/>
    </location>
</feature>
<dbReference type="OrthoDB" id="6513042at2759"/>
<evidence type="ECO:0000256" key="1">
    <source>
        <dbReference type="SAM" id="MobiDB-lite"/>
    </source>
</evidence>
<dbReference type="AlphaFoldDB" id="A0A5N5GXV6"/>
<organism evidence="2 3">
    <name type="scientific">Pyrus ussuriensis x Pyrus communis</name>
    <dbReference type="NCBI Taxonomy" id="2448454"/>
    <lineage>
        <taxon>Eukaryota</taxon>
        <taxon>Viridiplantae</taxon>
        <taxon>Streptophyta</taxon>
        <taxon>Embryophyta</taxon>
        <taxon>Tracheophyta</taxon>
        <taxon>Spermatophyta</taxon>
        <taxon>Magnoliopsida</taxon>
        <taxon>eudicotyledons</taxon>
        <taxon>Gunneridae</taxon>
        <taxon>Pentapetalae</taxon>
        <taxon>rosids</taxon>
        <taxon>fabids</taxon>
        <taxon>Rosales</taxon>
        <taxon>Rosaceae</taxon>
        <taxon>Amygdaloideae</taxon>
        <taxon>Maleae</taxon>
        <taxon>Pyrus</taxon>
    </lineage>
</organism>